<protein>
    <submittedName>
        <fullName evidence="2">Uncharacterized protein</fullName>
    </submittedName>
</protein>
<proteinExistence type="predicted"/>
<keyword evidence="3" id="KW-1185">Reference proteome</keyword>
<evidence type="ECO:0000256" key="1">
    <source>
        <dbReference type="SAM" id="MobiDB-lite"/>
    </source>
</evidence>
<reference evidence="2" key="1">
    <citation type="submission" date="2023-02" db="EMBL/GenBank/DDBJ databases">
        <title>Genome of toxic invasive species Heracleum sosnowskyi carries increased number of genes despite the absence of recent whole-genome duplications.</title>
        <authorList>
            <person name="Schelkunov M."/>
            <person name="Shtratnikova V."/>
            <person name="Makarenko M."/>
            <person name="Klepikova A."/>
            <person name="Omelchenko D."/>
            <person name="Novikova G."/>
            <person name="Obukhova E."/>
            <person name="Bogdanov V."/>
            <person name="Penin A."/>
            <person name="Logacheva M."/>
        </authorList>
    </citation>
    <scope>NUCLEOTIDE SEQUENCE</scope>
    <source>
        <strain evidence="2">Hsosn_3</strain>
        <tissue evidence="2">Leaf</tissue>
    </source>
</reference>
<evidence type="ECO:0000313" key="3">
    <source>
        <dbReference type="Proteomes" id="UP001237642"/>
    </source>
</evidence>
<feature type="compositionally biased region" description="Basic and acidic residues" evidence="1">
    <location>
        <begin position="307"/>
        <end position="323"/>
    </location>
</feature>
<dbReference type="AlphaFoldDB" id="A0AAD8N2H9"/>
<gene>
    <name evidence="2" type="ORF">POM88_009223</name>
</gene>
<organism evidence="2 3">
    <name type="scientific">Heracleum sosnowskyi</name>
    <dbReference type="NCBI Taxonomy" id="360622"/>
    <lineage>
        <taxon>Eukaryota</taxon>
        <taxon>Viridiplantae</taxon>
        <taxon>Streptophyta</taxon>
        <taxon>Embryophyta</taxon>
        <taxon>Tracheophyta</taxon>
        <taxon>Spermatophyta</taxon>
        <taxon>Magnoliopsida</taxon>
        <taxon>eudicotyledons</taxon>
        <taxon>Gunneridae</taxon>
        <taxon>Pentapetalae</taxon>
        <taxon>asterids</taxon>
        <taxon>campanulids</taxon>
        <taxon>Apiales</taxon>
        <taxon>Apiaceae</taxon>
        <taxon>Apioideae</taxon>
        <taxon>apioid superclade</taxon>
        <taxon>Tordylieae</taxon>
        <taxon>Tordyliinae</taxon>
        <taxon>Heracleum</taxon>
    </lineage>
</organism>
<evidence type="ECO:0000313" key="2">
    <source>
        <dbReference type="EMBL" id="KAK1399360.1"/>
    </source>
</evidence>
<name>A0AAD8N2H9_9APIA</name>
<dbReference type="EMBL" id="JAUIZM010000002">
    <property type="protein sequence ID" value="KAK1399360.1"/>
    <property type="molecule type" value="Genomic_DNA"/>
</dbReference>
<feature type="region of interest" description="Disordered" evidence="1">
    <location>
        <begin position="125"/>
        <end position="146"/>
    </location>
</feature>
<feature type="region of interest" description="Disordered" evidence="1">
    <location>
        <begin position="304"/>
        <end position="323"/>
    </location>
</feature>
<accession>A0AAD8N2H9</accession>
<dbReference type="Proteomes" id="UP001237642">
    <property type="component" value="Unassembled WGS sequence"/>
</dbReference>
<reference evidence="2" key="2">
    <citation type="submission" date="2023-05" db="EMBL/GenBank/DDBJ databases">
        <authorList>
            <person name="Schelkunov M.I."/>
        </authorList>
    </citation>
    <scope>NUCLEOTIDE SEQUENCE</scope>
    <source>
        <strain evidence="2">Hsosn_3</strain>
        <tissue evidence="2">Leaf</tissue>
    </source>
</reference>
<sequence>MVTLYYNLGGPLLNACGQLQNVKHLSFLFKSHESYFVMSTQGGLGAALVQAIGAHSLLRTSPYCKKIFKRVESISSSVNRYSPWGVEELEEEYGGINHATLDYSIDGLMHLLRGLSGYAMDTENPHEQVHSSSLESRTDLTHLRGDNDPDKIVDELKEESAQLFDTLDESHLVHEVNVNNMAIEEKNRDENVKDSLMDSDNPHKQLELGVVEEYRYSNVESDVSATVDSPAGDSYLLEHMTCSQVFNVVTLDINDPKEYADTVKPSIVDFQESKAEILTGDLEDVATGKETTSFTKAPSVRVSDSVSDDKETIDRSEMRRLVM</sequence>
<comment type="caution">
    <text evidence="2">The sequence shown here is derived from an EMBL/GenBank/DDBJ whole genome shotgun (WGS) entry which is preliminary data.</text>
</comment>
<feature type="compositionally biased region" description="Basic and acidic residues" evidence="1">
    <location>
        <begin position="136"/>
        <end position="146"/>
    </location>
</feature>